<dbReference type="Gene3D" id="1.10.630.10">
    <property type="entry name" value="Cytochrome P450"/>
    <property type="match status" value="1"/>
</dbReference>
<keyword evidence="10 13" id="KW-0503">Monooxygenase</keyword>
<keyword evidence="7" id="KW-1133">Transmembrane helix</keyword>
<dbReference type="InParanoid" id="A0A2P5F8H7"/>
<dbReference type="InterPro" id="IPR002401">
    <property type="entry name" value="Cyt_P450_E_grp-I"/>
</dbReference>
<accession>A0A2P5F8H7</accession>
<evidence type="ECO:0000256" key="4">
    <source>
        <dbReference type="ARBA" id="ARBA00022617"/>
    </source>
</evidence>
<keyword evidence="4 12" id="KW-0349">Heme</keyword>
<evidence type="ECO:0000256" key="10">
    <source>
        <dbReference type="ARBA" id="ARBA00023033"/>
    </source>
</evidence>
<keyword evidence="8 13" id="KW-0560">Oxidoreductase</keyword>
<evidence type="ECO:0000256" key="2">
    <source>
        <dbReference type="ARBA" id="ARBA00004167"/>
    </source>
</evidence>
<proteinExistence type="inferred from homology"/>
<reference evidence="15" key="1">
    <citation type="submission" date="2016-06" db="EMBL/GenBank/DDBJ databases">
        <title>Parallel loss of symbiosis genes in relatives of nitrogen-fixing non-legume Parasponia.</title>
        <authorList>
            <person name="Van Velzen R."/>
            <person name="Holmer R."/>
            <person name="Bu F."/>
            <person name="Rutten L."/>
            <person name="Van Zeijl A."/>
            <person name="Liu W."/>
            <person name="Santuari L."/>
            <person name="Cao Q."/>
            <person name="Sharma T."/>
            <person name="Shen D."/>
            <person name="Roswanjaya Y."/>
            <person name="Wardhani T."/>
            <person name="Kalhor M.S."/>
            <person name="Jansen J."/>
            <person name="Van den Hoogen J."/>
            <person name="Gungor B."/>
            <person name="Hartog M."/>
            <person name="Hontelez J."/>
            <person name="Verver J."/>
            <person name="Yang W.-C."/>
            <person name="Schijlen E."/>
            <person name="Repin R."/>
            <person name="Schilthuizen M."/>
            <person name="Schranz E."/>
            <person name="Heidstra R."/>
            <person name="Miyata K."/>
            <person name="Fedorova E."/>
            <person name="Kohlen W."/>
            <person name="Bisseling T."/>
            <person name="Smit S."/>
            <person name="Geurts R."/>
        </authorList>
    </citation>
    <scope>NUCLEOTIDE SEQUENCE [LARGE SCALE GENOMIC DNA]</scope>
    <source>
        <strain evidence="15">cv. RG33-2</strain>
    </source>
</reference>
<dbReference type="Proteomes" id="UP000237000">
    <property type="component" value="Unassembled WGS sequence"/>
</dbReference>
<evidence type="ECO:0000256" key="3">
    <source>
        <dbReference type="ARBA" id="ARBA00010617"/>
    </source>
</evidence>
<gene>
    <name evidence="14" type="ORF">TorRG33x02_101150</name>
</gene>
<name>A0A2P5F8H7_TREOI</name>
<dbReference type="PRINTS" id="PR00385">
    <property type="entry name" value="P450"/>
</dbReference>
<dbReference type="AlphaFoldDB" id="A0A2P5F8H7"/>
<evidence type="ECO:0000256" key="7">
    <source>
        <dbReference type="ARBA" id="ARBA00022989"/>
    </source>
</evidence>
<dbReference type="FunFam" id="1.10.630.10:FF:000043">
    <property type="entry name" value="Cytochrome P450 99A2"/>
    <property type="match status" value="1"/>
</dbReference>
<dbReference type="InterPro" id="IPR052306">
    <property type="entry name" value="CYP450_71D"/>
</dbReference>
<dbReference type="InterPro" id="IPR036396">
    <property type="entry name" value="Cyt_P450_sf"/>
</dbReference>
<dbReference type="CDD" id="cd11072">
    <property type="entry name" value="CYP71-like"/>
    <property type="match status" value="1"/>
</dbReference>
<keyword evidence="5" id="KW-0812">Transmembrane</keyword>
<evidence type="ECO:0000256" key="5">
    <source>
        <dbReference type="ARBA" id="ARBA00022692"/>
    </source>
</evidence>
<dbReference type="OrthoDB" id="1055148at2759"/>
<dbReference type="SUPFAM" id="SSF48264">
    <property type="entry name" value="Cytochrome P450"/>
    <property type="match status" value="1"/>
</dbReference>
<keyword evidence="6 12" id="KW-0479">Metal-binding</keyword>
<keyword evidence="9 12" id="KW-0408">Iron</keyword>
<evidence type="ECO:0000256" key="13">
    <source>
        <dbReference type="RuleBase" id="RU000461"/>
    </source>
</evidence>
<dbReference type="Pfam" id="PF00067">
    <property type="entry name" value="p450"/>
    <property type="match status" value="1"/>
</dbReference>
<dbReference type="InterPro" id="IPR001128">
    <property type="entry name" value="Cyt_P450"/>
</dbReference>
<evidence type="ECO:0000256" key="8">
    <source>
        <dbReference type="ARBA" id="ARBA00023002"/>
    </source>
</evidence>
<comment type="cofactor">
    <cofactor evidence="1 12">
        <name>heme</name>
        <dbReference type="ChEBI" id="CHEBI:30413"/>
    </cofactor>
</comment>
<dbReference type="GO" id="GO:0004497">
    <property type="term" value="F:monooxygenase activity"/>
    <property type="evidence" value="ECO:0007669"/>
    <property type="project" value="UniProtKB-KW"/>
</dbReference>
<evidence type="ECO:0000256" key="11">
    <source>
        <dbReference type="ARBA" id="ARBA00023136"/>
    </source>
</evidence>
<organism evidence="14 15">
    <name type="scientific">Trema orientale</name>
    <name type="common">Charcoal tree</name>
    <name type="synonym">Celtis orientalis</name>
    <dbReference type="NCBI Taxonomy" id="63057"/>
    <lineage>
        <taxon>Eukaryota</taxon>
        <taxon>Viridiplantae</taxon>
        <taxon>Streptophyta</taxon>
        <taxon>Embryophyta</taxon>
        <taxon>Tracheophyta</taxon>
        <taxon>Spermatophyta</taxon>
        <taxon>Magnoliopsida</taxon>
        <taxon>eudicotyledons</taxon>
        <taxon>Gunneridae</taxon>
        <taxon>Pentapetalae</taxon>
        <taxon>rosids</taxon>
        <taxon>fabids</taxon>
        <taxon>Rosales</taxon>
        <taxon>Cannabaceae</taxon>
        <taxon>Trema</taxon>
    </lineage>
</organism>
<dbReference type="GO" id="GO:0020037">
    <property type="term" value="F:heme binding"/>
    <property type="evidence" value="ECO:0007669"/>
    <property type="project" value="InterPro"/>
</dbReference>
<dbReference type="InterPro" id="IPR017972">
    <property type="entry name" value="Cyt_P450_CS"/>
</dbReference>
<evidence type="ECO:0000256" key="1">
    <source>
        <dbReference type="ARBA" id="ARBA00001971"/>
    </source>
</evidence>
<sequence>MCLRIGQVPTVVVSSPEYAKEVMRTHDVVFAFRPRVLYLQIMFYNSTSMGSAPYGEYWRRLRKIYREEVLSTKRVQSFRPIREKEMLNLVEWIALNVGSAINLTEKVQTLMYGIIYWAAFGKRSRDHEEFISIVEEAIKISVGFELADLFPSFSFLAHLISRSRPKYERLKRRAARIIENIVKEHKENMSEGKSGESGTEEDLVDVLLKFHNNGELGCSLTSDNLKAIIFEIFAAGGETAATTIDWAMVEMIRNPRVMKKAQDEIRKVFSRKEIVDETGISEMKYLKSVVKETLRLHTPAPLSPRESRENCEINGYEIPAKTMIVTNTWAIGRDPKYWTEPESFIPERFLDSSIEFSGNHFEYIPFGAGRRICPGMSFGLINVQLLLAMLLYHFDWKLPNAMKHEDLDMTELCGVTLKRKDALHLIPTAYDMSPIEKSHGR</sequence>
<comment type="subcellular location">
    <subcellularLocation>
        <location evidence="2">Membrane</location>
        <topology evidence="2">Single-pass membrane protein</topology>
    </subcellularLocation>
</comment>
<comment type="similarity">
    <text evidence="3 13">Belongs to the cytochrome P450 family.</text>
</comment>
<feature type="binding site" description="axial binding residue" evidence="12">
    <location>
        <position position="373"/>
    </location>
    <ligand>
        <name>heme</name>
        <dbReference type="ChEBI" id="CHEBI:30413"/>
    </ligand>
    <ligandPart>
        <name>Fe</name>
        <dbReference type="ChEBI" id="CHEBI:18248"/>
    </ligandPart>
</feature>
<evidence type="ECO:0000313" key="15">
    <source>
        <dbReference type="Proteomes" id="UP000237000"/>
    </source>
</evidence>
<comment type="caution">
    <text evidence="14">The sequence shown here is derived from an EMBL/GenBank/DDBJ whole genome shotgun (WGS) entry which is preliminary data.</text>
</comment>
<evidence type="ECO:0000256" key="9">
    <source>
        <dbReference type="ARBA" id="ARBA00023004"/>
    </source>
</evidence>
<dbReference type="PANTHER" id="PTHR47953:SF19">
    <property type="entry name" value="OS06G0641600 PROTEIN"/>
    <property type="match status" value="1"/>
</dbReference>
<dbReference type="GO" id="GO:0005506">
    <property type="term" value="F:iron ion binding"/>
    <property type="evidence" value="ECO:0007669"/>
    <property type="project" value="InterPro"/>
</dbReference>
<evidence type="ECO:0000256" key="6">
    <source>
        <dbReference type="ARBA" id="ARBA00022723"/>
    </source>
</evidence>
<dbReference type="EMBL" id="JXTC01000054">
    <property type="protein sequence ID" value="PON94076.1"/>
    <property type="molecule type" value="Genomic_DNA"/>
</dbReference>
<dbReference type="PRINTS" id="PR00463">
    <property type="entry name" value="EP450I"/>
</dbReference>
<dbReference type="GO" id="GO:0016705">
    <property type="term" value="F:oxidoreductase activity, acting on paired donors, with incorporation or reduction of molecular oxygen"/>
    <property type="evidence" value="ECO:0007669"/>
    <property type="project" value="InterPro"/>
</dbReference>
<evidence type="ECO:0000313" key="14">
    <source>
        <dbReference type="EMBL" id="PON94076.1"/>
    </source>
</evidence>
<dbReference type="STRING" id="63057.A0A2P5F8H7"/>
<dbReference type="GO" id="GO:0016020">
    <property type="term" value="C:membrane"/>
    <property type="evidence" value="ECO:0007669"/>
    <property type="project" value="UniProtKB-SubCell"/>
</dbReference>
<dbReference type="PANTHER" id="PTHR47953">
    <property type="entry name" value="OS08G0105600 PROTEIN"/>
    <property type="match status" value="1"/>
</dbReference>
<keyword evidence="15" id="KW-1185">Reference proteome</keyword>
<keyword evidence="11" id="KW-0472">Membrane</keyword>
<dbReference type="PROSITE" id="PS00086">
    <property type="entry name" value="CYTOCHROME_P450"/>
    <property type="match status" value="1"/>
</dbReference>
<protein>
    <submittedName>
        <fullName evidence="14">Cytochrome P450, E-class, group I</fullName>
    </submittedName>
</protein>
<evidence type="ECO:0000256" key="12">
    <source>
        <dbReference type="PIRSR" id="PIRSR602401-1"/>
    </source>
</evidence>